<accession>A0A391NUA8</accession>
<gene>
    <name evidence="1" type="ORF">KIPB_006020</name>
</gene>
<dbReference type="AlphaFoldDB" id="A0A391NUA8"/>
<comment type="caution">
    <text evidence="1">The sequence shown here is derived from an EMBL/GenBank/DDBJ whole genome shotgun (WGS) entry which is preliminary data.</text>
</comment>
<protein>
    <submittedName>
        <fullName evidence="1">Uncharacterized protein</fullName>
    </submittedName>
</protein>
<sequence length="266" mass="30576">MHEAYAWLMKPGYLSWPVEKVIAHVEGIFSEHLTCENVLEYGGKYEGPAGMERELVVMDTRDYTTCFYRFPSPYIAVRVYLALLHNDREALLSWMADSSFRVMHLEDQLINMRTHLLSLHSVFAFHAGGDFRMAELQSGYYRDPPSTETVTLPPRSVVYYKDVLSVTHDVPLVDGWAYYQRQMAYDQSFNSAKPYLVTGLDKDLGHLYIVTSCEDSVSAVDYKSVEEALMAMPDPQAMRHRPYKMGSLIVKSPFSNITQWVMELPE</sequence>
<dbReference type="Proteomes" id="UP000265618">
    <property type="component" value="Unassembled WGS sequence"/>
</dbReference>
<keyword evidence="2" id="KW-1185">Reference proteome</keyword>
<proteinExistence type="predicted"/>
<evidence type="ECO:0000313" key="1">
    <source>
        <dbReference type="EMBL" id="GCA62818.1"/>
    </source>
</evidence>
<organism evidence="1 2">
    <name type="scientific">Kipferlia bialata</name>
    <dbReference type="NCBI Taxonomy" id="797122"/>
    <lineage>
        <taxon>Eukaryota</taxon>
        <taxon>Metamonada</taxon>
        <taxon>Carpediemonas-like organisms</taxon>
        <taxon>Kipferlia</taxon>
    </lineage>
</organism>
<reference evidence="1 2" key="1">
    <citation type="journal article" date="2018" name="PLoS ONE">
        <title>The draft genome of Kipferlia bialata reveals reductive genome evolution in fornicate parasites.</title>
        <authorList>
            <person name="Tanifuji G."/>
            <person name="Takabayashi S."/>
            <person name="Kume K."/>
            <person name="Takagi M."/>
            <person name="Nakayama T."/>
            <person name="Kamikawa R."/>
            <person name="Inagaki Y."/>
            <person name="Hashimoto T."/>
        </authorList>
    </citation>
    <scope>NUCLEOTIDE SEQUENCE [LARGE SCALE GENOMIC DNA]</scope>
    <source>
        <strain evidence="1">NY0173</strain>
    </source>
</reference>
<name>A0A391NUA8_9EUKA</name>
<evidence type="ECO:0000313" key="2">
    <source>
        <dbReference type="Proteomes" id="UP000265618"/>
    </source>
</evidence>
<dbReference type="EMBL" id="BDIP01001493">
    <property type="protein sequence ID" value="GCA62818.1"/>
    <property type="molecule type" value="Genomic_DNA"/>
</dbReference>